<dbReference type="InterPro" id="IPR022666">
    <property type="entry name" value="Ribosomal_uL2_RNA-bd_dom"/>
</dbReference>
<protein>
    <submittedName>
        <fullName evidence="7">Uncharacterized protein</fullName>
    </submittedName>
</protein>
<dbReference type="OrthoDB" id="268576at2759"/>
<evidence type="ECO:0000256" key="2">
    <source>
        <dbReference type="ARBA" id="ARBA00022980"/>
    </source>
</evidence>
<feature type="compositionally biased region" description="Basic and acidic residues" evidence="4">
    <location>
        <begin position="463"/>
        <end position="475"/>
    </location>
</feature>
<dbReference type="Gene3D" id="2.30.30.30">
    <property type="match status" value="1"/>
</dbReference>
<evidence type="ECO:0000259" key="6">
    <source>
        <dbReference type="SMART" id="SM01383"/>
    </source>
</evidence>
<dbReference type="PANTHER" id="PTHR13691">
    <property type="entry name" value="RIBOSOMAL PROTEIN L2"/>
    <property type="match status" value="1"/>
</dbReference>
<feature type="compositionally biased region" description="Basic and acidic residues" evidence="4">
    <location>
        <begin position="485"/>
        <end position="498"/>
    </location>
</feature>
<dbReference type="GO" id="GO:0003723">
    <property type="term" value="F:RNA binding"/>
    <property type="evidence" value="ECO:0007669"/>
    <property type="project" value="TreeGrafter"/>
</dbReference>
<evidence type="ECO:0000256" key="3">
    <source>
        <dbReference type="ARBA" id="ARBA00023274"/>
    </source>
</evidence>
<name>A0A7R8XFA6_9CRUS</name>
<dbReference type="SMART" id="SM01383">
    <property type="entry name" value="Ribosomal_L2"/>
    <property type="match status" value="1"/>
</dbReference>
<accession>A0A7R8XFA6</accession>
<keyword evidence="8" id="KW-1185">Reference proteome</keyword>
<dbReference type="SMART" id="SM01382">
    <property type="entry name" value="Ribosomal_L2_C"/>
    <property type="match status" value="1"/>
</dbReference>
<gene>
    <name evidence="7" type="ORF">DSTB1V02_LOCUS6064</name>
</gene>
<dbReference type="SUPFAM" id="SSF50249">
    <property type="entry name" value="Nucleic acid-binding proteins"/>
    <property type="match status" value="1"/>
</dbReference>
<dbReference type="AlphaFoldDB" id="A0A7R8XFA6"/>
<evidence type="ECO:0000256" key="1">
    <source>
        <dbReference type="ARBA" id="ARBA00005636"/>
    </source>
</evidence>
<dbReference type="GO" id="GO:0005762">
    <property type="term" value="C:mitochondrial large ribosomal subunit"/>
    <property type="evidence" value="ECO:0007669"/>
    <property type="project" value="TreeGrafter"/>
</dbReference>
<keyword evidence="3" id="KW-0687">Ribonucleoprotein</keyword>
<dbReference type="InterPro" id="IPR014722">
    <property type="entry name" value="Rib_uL2_dom2"/>
</dbReference>
<feature type="region of interest" description="Disordered" evidence="4">
    <location>
        <begin position="463"/>
        <end position="521"/>
    </location>
</feature>
<dbReference type="GO" id="GO:0032543">
    <property type="term" value="P:mitochondrial translation"/>
    <property type="evidence" value="ECO:0007669"/>
    <property type="project" value="TreeGrafter"/>
</dbReference>
<dbReference type="EMBL" id="LR900587">
    <property type="protein sequence ID" value="CAD7246207.1"/>
    <property type="molecule type" value="Genomic_DNA"/>
</dbReference>
<evidence type="ECO:0000259" key="5">
    <source>
        <dbReference type="SMART" id="SM01382"/>
    </source>
</evidence>
<proteinExistence type="inferred from homology"/>
<evidence type="ECO:0000256" key="4">
    <source>
        <dbReference type="SAM" id="MobiDB-lite"/>
    </source>
</evidence>
<dbReference type="InterPro" id="IPR022669">
    <property type="entry name" value="Ribosomal_uL2_C"/>
</dbReference>
<feature type="domain" description="Large ribosomal subunit protein uL2 C-terminal" evidence="5">
    <location>
        <begin position="185"/>
        <end position="304"/>
    </location>
</feature>
<dbReference type="InterPro" id="IPR012340">
    <property type="entry name" value="NA-bd_OB-fold"/>
</dbReference>
<dbReference type="PANTHER" id="PTHR13691:SF73">
    <property type="entry name" value="LARGE RIBOSOMAL SUBUNIT PROTEIN UL2M"/>
    <property type="match status" value="1"/>
</dbReference>
<organism evidence="7">
    <name type="scientific">Darwinula stevensoni</name>
    <dbReference type="NCBI Taxonomy" id="69355"/>
    <lineage>
        <taxon>Eukaryota</taxon>
        <taxon>Metazoa</taxon>
        <taxon>Ecdysozoa</taxon>
        <taxon>Arthropoda</taxon>
        <taxon>Crustacea</taxon>
        <taxon>Oligostraca</taxon>
        <taxon>Ostracoda</taxon>
        <taxon>Podocopa</taxon>
        <taxon>Podocopida</taxon>
        <taxon>Darwinulocopina</taxon>
        <taxon>Darwinuloidea</taxon>
        <taxon>Darwinulidae</taxon>
        <taxon>Darwinula</taxon>
    </lineage>
</organism>
<dbReference type="SUPFAM" id="SSF50104">
    <property type="entry name" value="Translation proteins SH3-like domain"/>
    <property type="match status" value="1"/>
</dbReference>
<comment type="similarity">
    <text evidence="1">Belongs to the universal ribosomal protein uL2 family.</text>
</comment>
<feature type="domain" description="Large ribosomal subunit protein uL2 RNA-binding" evidence="6">
    <location>
        <begin position="94"/>
        <end position="174"/>
    </location>
</feature>
<keyword evidence="2" id="KW-0689">Ribosomal protein</keyword>
<evidence type="ECO:0000313" key="8">
    <source>
        <dbReference type="Proteomes" id="UP000677054"/>
    </source>
</evidence>
<dbReference type="Pfam" id="PF03947">
    <property type="entry name" value="Ribosomal_L2_C"/>
    <property type="match status" value="1"/>
</dbReference>
<evidence type="ECO:0000313" key="7">
    <source>
        <dbReference type="EMBL" id="CAD7246207.1"/>
    </source>
</evidence>
<dbReference type="InterPro" id="IPR002171">
    <property type="entry name" value="Ribosomal_uL2"/>
</dbReference>
<dbReference type="InterPro" id="IPR008991">
    <property type="entry name" value="Translation_prot_SH3-like_sf"/>
</dbReference>
<feature type="compositionally biased region" description="Basic and acidic residues" evidence="4">
    <location>
        <begin position="511"/>
        <end position="521"/>
    </location>
</feature>
<dbReference type="GO" id="GO:0003735">
    <property type="term" value="F:structural constituent of ribosome"/>
    <property type="evidence" value="ECO:0007669"/>
    <property type="project" value="InterPro"/>
</dbReference>
<dbReference type="Proteomes" id="UP000677054">
    <property type="component" value="Unassembled WGS sequence"/>
</dbReference>
<dbReference type="EMBL" id="CAJPEV010001070">
    <property type="protein sequence ID" value="CAG0890519.1"/>
    <property type="molecule type" value="Genomic_DNA"/>
</dbReference>
<dbReference type="Gene3D" id="2.40.50.140">
    <property type="entry name" value="Nucleic acid-binding proteins"/>
    <property type="match status" value="1"/>
</dbReference>
<sequence>MWTLGRGGCLRVFFQNQECLVACLPVHNHITVRLKWNYNYYLVPNPPGGFGGRHPKRGSPVARPAPSTQYWRKVHFPEDGKYTIEPLKVTRLGGRDPVTGRVVVKTIGGGWKYQYHWVDFVRHGNLDGSVRAEKVVRLIQERSRTALLALTAEGDQMRWRLATTAMTPGVTVCNHSDIPRIPVRATEGDAHPLGALPNGTVICHVEKFPGKGAFFCRAAGTSATLLRKIDDHVIVQLPDKHHVSLNEKCMAVVGRMSNVEHGDTPIGSPNRLRWLGFRPRSGLWHRKDGYCGRKIRPLPPLKVYDEEKEVKTQPEIVLKMLLKEEASQEYVFACLPKPHPSLHDLNPRVQAMFLNILSWMKEETDLDWLALAPGRSLLHLLGQETSPKVLRGLAGLLQDSLYHGGDVARDIQILMPLLAKDRRALQHYFIHARHLYNPIHVFRFVCATLNILYKHVKGKMEKEEEVLKKSSEKKDRRSKKKKRLRNEDDSCNDADKENNPLQSQGEGSGSSERKEEKGKMSLDDENVVAGLLDACHVLLSEHSELAGVDAEEKEDFYGFVERAIPFLRGYYSTLPLLNWKRGDDLLQLISDWLEIGLDPSKHLSQTARAHKQGALRFRETSLPQPLLGVKILKAALSHPLQWKKIMGSNRSDLISLAQLTQSVKGLVSDHLQSFMEETSRVREDGFISSEFLALTFDLHLCLCGLLHHAEEDEFFFDGLCLFQDALHWLSTVLVTMEVEDEGTVLRTQIFEIALERIQDLIWINTVNHQVLEATTSIASHLLCYGETLKAGGIVLKLAATLLCRGWLLNQGLASDELALALTSMAFDAFITFPQGSASLIDEDKTLPDVKKCRSILMYLYGCKPKTGREAFIKILAKEEESGRSMSLEREAEDEKWKWPPITATLFLFVITRRKLTTPILRHLVSLPLQDSKDCEVRAQILHGWRTSHLGTGNKEFKKALEMCMIKTRHLQAESQESSNEESNSSPLTRALSILSQLWQEEMNQPQSFLEL</sequence>
<reference evidence="7" key="1">
    <citation type="submission" date="2020-11" db="EMBL/GenBank/DDBJ databases">
        <authorList>
            <person name="Tran Van P."/>
        </authorList>
    </citation>
    <scope>NUCLEOTIDE SEQUENCE</scope>
</reference>